<dbReference type="EMBL" id="BMAQ01000026">
    <property type="protein sequence ID" value="GFR38753.1"/>
    <property type="molecule type" value="Genomic_DNA"/>
</dbReference>
<proteinExistence type="predicted"/>
<dbReference type="Proteomes" id="UP000654993">
    <property type="component" value="Unassembled WGS sequence"/>
</dbReference>
<dbReference type="AlphaFoldDB" id="A0A916VGA7"/>
<name>A0A916VGA7_9BACL</name>
<protein>
    <submittedName>
        <fullName evidence="1">Uncharacterized protein</fullName>
    </submittedName>
</protein>
<sequence length="53" mass="5921">MIPVSQERLGLWLLFSITPVSQVKGGSSYDYQIFFPYVQSGAVKSVRRGLARS</sequence>
<reference evidence="1" key="2">
    <citation type="journal article" date="2021" name="Data Brief">
        <title>Draft genome sequence data of the facultative, thermophilic, xylanolytic bacterium Paenibacillus sp. strain DA-C8.</title>
        <authorList>
            <person name="Chhe C."/>
            <person name="Uke A."/>
            <person name="Baramee S."/>
            <person name="Ungkulpasvich U."/>
            <person name="Tachaapaikoon C."/>
            <person name="Pason P."/>
            <person name="Waeonukul R."/>
            <person name="Ratanakhanokchai K."/>
            <person name="Kosugi A."/>
        </authorList>
    </citation>
    <scope>NUCLEOTIDE SEQUENCE</scope>
    <source>
        <strain evidence="1">DA-C8</strain>
    </source>
</reference>
<evidence type="ECO:0000313" key="2">
    <source>
        <dbReference type="Proteomes" id="UP000654993"/>
    </source>
</evidence>
<evidence type="ECO:0000313" key="1">
    <source>
        <dbReference type="EMBL" id="GFR38753.1"/>
    </source>
</evidence>
<accession>A0A916VGA7</accession>
<keyword evidence="2" id="KW-1185">Reference proteome</keyword>
<gene>
    <name evidence="1" type="ORF">PRECH8_20490</name>
</gene>
<organism evidence="1 2">
    <name type="scientific">Insulibacter thermoxylanivorax</name>
    <dbReference type="NCBI Taxonomy" id="2749268"/>
    <lineage>
        <taxon>Bacteria</taxon>
        <taxon>Bacillati</taxon>
        <taxon>Bacillota</taxon>
        <taxon>Bacilli</taxon>
        <taxon>Bacillales</taxon>
        <taxon>Paenibacillaceae</taxon>
        <taxon>Insulibacter</taxon>
    </lineage>
</organism>
<comment type="caution">
    <text evidence="1">The sequence shown here is derived from an EMBL/GenBank/DDBJ whole genome shotgun (WGS) entry which is preliminary data.</text>
</comment>
<reference evidence="1" key="1">
    <citation type="submission" date="2020-08" db="EMBL/GenBank/DDBJ databases">
        <authorList>
            <person name="Uke A."/>
            <person name="Chhe C."/>
            <person name="Baramee S."/>
            <person name="Kosugi A."/>
        </authorList>
    </citation>
    <scope>NUCLEOTIDE SEQUENCE</scope>
    <source>
        <strain evidence="1">DA-C8</strain>
    </source>
</reference>